<name>A0A944QTN3_9GAMM</name>
<gene>
    <name evidence="4" type="ORF">KME65_02585</name>
</gene>
<sequence length="333" mass="36804">MSRDESDTAPDVVIGPGTQLRKARERQGLDQAKMAAQLHLSQAMITALEADDFDSLPGPVFVQGYLRKYSRLLGVNEDAVVEAYQNLLPVSDELPITGAPKREMGSELHSGSGLMRYVTWGILLVMVVLVFYWWLTRVELDEPVAIPDGEQDRVGVQELTVEQPVSQSIPAEEEMPQAETSSQRVVEESEQVLSEIEEVLSTSDRLLEPAGEESQQPQQVETEGQAPVVAPPPVAVATRESDVEETSGSVSKRVVFQFSEPCWTEVRDQNGKLRIFGEIRSGRTRTLDSRLGPFSVLLGNAAGVNLTIDGERFDLKPFTRGKVARFTLDPERL</sequence>
<proteinExistence type="predicted"/>
<dbReference type="InterPro" id="IPR025194">
    <property type="entry name" value="RodZ-like_C"/>
</dbReference>
<evidence type="ECO:0000259" key="3">
    <source>
        <dbReference type="PROSITE" id="PS50943"/>
    </source>
</evidence>
<feature type="domain" description="HTH cro/C1-type" evidence="3">
    <location>
        <begin position="20"/>
        <end position="80"/>
    </location>
</feature>
<comment type="caution">
    <text evidence="4">The sequence shown here is derived from an EMBL/GenBank/DDBJ whole genome shotgun (WGS) entry which is preliminary data.</text>
</comment>
<evidence type="ECO:0000256" key="2">
    <source>
        <dbReference type="SAM" id="Phobius"/>
    </source>
</evidence>
<dbReference type="InterPro" id="IPR001387">
    <property type="entry name" value="Cro/C1-type_HTH"/>
</dbReference>
<feature type="transmembrane region" description="Helical" evidence="2">
    <location>
        <begin position="114"/>
        <end position="135"/>
    </location>
</feature>
<dbReference type="InterPro" id="IPR010982">
    <property type="entry name" value="Lambda_DNA-bd_dom_sf"/>
</dbReference>
<dbReference type="PANTHER" id="PTHR34475:SF1">
    <property type="entry name" value="CYTOSKELETON PROTEIN RODZ"/>
    <property type="match status" value="1"/>
</dbReference>
<dbReference type="SMART" id="SM00530">
    <property type="entry name" value="HTH_XRE"/>
    <property type="match status" value="1"/>
</dbReference>
<dbReference type="Pfam" id="PF13413">
    <property type="entry name" value="HTH_25"/>
    <property type="match status" value="1"/>
</dbReference>
<accession>A0A944QTN3</accession>
<evidence type="ECO:0000313" key="5">
    <source>
        <dbReference type="Proteomes" id="UP000770889"/>
    </source>
</evidence>
<keyword evidence="2" id="KW-1133">Transmembrane helix</keyword>
<dbReference type="GO" id="GO:0003677">
    <property type="term" value="F:DNA binding"/>
    <property type="evidence" value="ECO:0007669"/>
    <property type="project" value="InterPro"/>
</dbReference>
<dbReference type="PROSITE" id="PS50943">
    <property type="entry name" value="HTH_CROC1"/>
    <property type="match status" value="1"/>
</dbReference>
<keyword evidence="2" id="KW-0812">Transmembrane</keyword>
<dbReference type="AlphaFoldDB" id="A0A944QTN3"/>
<organism evidence="4 5">
    <name type="scientific">Candidatus Thiodiazotropha taylori</name>
    <dbReference type="NCBI Taxonomy" id="2792791"/>
    <lineage>
        <taxon>Bacteria</taxon>
        <taxon>Pseudomonadati</taxon>
        <taxon>Pseudomonadota</taxon>
        <taxon>Gammaproteobacteria</taxon>
        <taxon>Chromatiales</taxon>
        <taxon>Sedimenticolaceae</taxon>
        <taxon>Candidatus Thiodiazotropha</taxon>
    </lineage>
</organism>
<dbReference type="InterPro" id="IPR050400">
    <property type="entry name" value="Bact_Cytoskel_RodZ"/>
</dbReference>
<dbReference type="SUPFAM" id="SSF47413">
    <property type="entry name" value="lambda repressor-like DNA-binding domains"/>
    <property type="match status" value="1"/>
</dbReference>
<dbReference type="EMBL" id="JAHHGM010000002">
    <property type="protein sequence ID" value="MBT2987826.1"/>
    <property type="molecule type" value="Genomic_DNA"/>
</dbReference>
<dbReference type="Proteomes" id="UP000770889">
    <property type="component" value="Unassembled WGS sequence"/>
</dbReference>
<keyword evidence="2" id="KW-0472">Membrane</keyword>
<dbReference type="Gene3D" id="1.10.260.40">
    <property type="entry name" value="lambda repressor-like DNA-binding domains"/>
    <property type="match status" value="1"/>
</dbReference>
<evidence type="ECO:0000313" key="4">
    <source>
        <dbReference type="EMBL" id="MBT2987826.1"/>
    </source>
</evidence>
<protein>
    <submittedName>
        <fullName evidence="4">DUF4115 domain-containing protein</fullName>
    </submittedName>
</protein>
<dbReference type="Pfam" id="PF13464">
    <property type="entry name" value="RodZ_C"/>
    <property type="match status" value="1"/>
</dbReference>
<feature type="region of interest" description="Disordered" evidence="1">
    <location>
        <begin position="162"/>
        <end position="185"/>
    </location>
</feature>
<evidence type="ECO:0000256" key="1">
    <source>
        <dbReference type="SAM" id="MobiDB-lite"/>
    </source>
</evidence>
<reference evidence="4 5" key="1">
    <citation type="submission" date="2021-05" db="EMBL/GenBank/DDBJ databases">
        <title>Genetic and Functional Diversity in Clade A Lucinid endosymbionts from the Bahamas.</title>
        <authorList>
            <person name="Giani N.M."/>
            <person name="Engel A.S."/>
            <person name="Campbell B.J."/>
        </authorList>
    </citation>
    <scope>NUCLEOTIDE SEQUENCE [LARGE SCALE GENOMIC DNA]</scope>
    <source>
        <strain evidence="4">LUC16012Gg_MoonRockCtena</strain>
    </source>
</reference>
<dbReference type="PANTHER" id="PTHR34475">
    <property type="match status" value="1"/>
</dbReference>
<dbReference type="CDD" id="cd00093">
    <property type="entry name" value="HTH_XRE"/>
    <property type="match status" value="1"/>
</dbReference>